<accession>A0A6G0Y404</accession>
<dbReference type="Proteomes" id="UP000478052">
    <property type="component" value="Unassembled WGS sequence"/>
</dbReference>
<evidence type="ECO:0000313" key="2">
    <source>
        <dbReference type="Proteomes" id="UP000478052"/>
    </source>
</evidence>
<name>A0A6G0Y404_APHCR</name>
<sequence>MLPTSLQRSTRLLALRRLEGSHTYDILAKAMDEVYTEYEIADKLSYYTTDNGSNFVKCFNDCDSPTEVDQVDQVADSEEPILPWPNYRKYFKVIRVIEDNYFYKKLEVKCLSCVGTKCYKVDSRSNSNIRKHLSTQHPTILKKIDHIDNATNKITSKRCNDGSLKHNACSSSLKQTDKNNQVKQPVLEDFLNNKKLTSQSTLDQLLQKFIVSANIPFRIIENPVLKEIIGRGFPNKKIMSRPTLMKTIENDFHELSLKIKFEMSKCAHIATTVDGWSIFKKSYIGITVTWINEDLSRSTRLLALRRLEGSHTYDILAKAMDEVYTEFEIADKLSYCTTDNGSNFVKCFKTFGHIFDDENTDTLLANDAVDDDLEEIDAIDLNILNDEDHDLQYVLPKHHRCCAHTINLIATMDSKKALLNPAYKKQSRSTFAKSTALWNKQGRSTKSADLVKRNLGVYLITPNETRWNSLYDAVVLLNKLIKNNEPKFRIIMDELVIGRFNRSDIDFMCQYQKIMGPISISLDLLQGDTNMYFGHLLPTIEELIYKYELMTTDQTISNYMKPLVTAILNGMFADYLIDKFLITAAVCHPLFKTAWIKNDIKKQLASEYLKSACYELHTNDNDNNDVEDSQINDNLSSFFTWSQNSKEEKST</sequence>
<protein>
    <submittedName>
        <fullName evidence="1">Putative AC9 transposase</fullName>
    </submittedName>
</protein>
<gene>
    <name evidence="1" type="ORF">FWK35_00017844</name>
</gene>
<dbReference type="OrthoDB" id="6630171at2759"/>
<evidence type="ECO:0000313" key="1">
    <source>
        <dbReference type="EMBL" id="KAF0748948.1"/>
    </source>
</evidence>
<dbReference type="PANTHER" id="PTHR47501">
    <property type="entry name" value="TRANSPOSASE-RELATED"/>
    <property type="match status" value="1"/>
</dbReference>
<keyword evidence="2" id="KW-1185">Reference proteome</keyword>
<dbReference type="PANTHER" id="PTHR47501:SF5">
    <property type="entry name" value="HAT C-TERMINAL DIMERISATION DOMAIN-CONTAINING PROTEIN"/>
    <property type="match status" value="1"/>
</dbReference>
<reference evidence="1 2" key="1">
    <citation type="submission" date="2019-08" db="EMBL/GenBank/DDBJ databases">
        <title>Whole genome of Aphis craccivora.</title>
        <authorList>
            <person name="Voronova N.V."/>
            <person name="Shulinski R.S."/>
            <person name="Bandarenka Y.V."/>
            <person name="Zhorov D.G."/>
            <person name="Warner D."/>
        </authorList>
    </citation>
    <scope>NUCLEOTIDE SEQUENCE [LARGE SCALE GENOMIC DNA]</scope>
    <source>
        <strain evidence="1">180601</strain>
        <tissue evidence="1">Whole Body</tissue>
    </source>
</reference>
<organism evidence="1 2">
    <name type="scientific">Aphis craccivora</name>
    <name type="common">Cowpea aphid</name>
    <dbReference type="NCBI Taxonomy" id="307492"/>
    <lineage>
        <taxon>Eukaryota</taxon>
        <taxon>Metazoa</taxon>
        <taxon>Ecdysozoa</taxon>
        <taxon>Arthropoda</taxon>
        <taxon>Hexapoda</taxon>
        <taxon>Insecta</taxon>
        <taxon>Pterygota</taxon>
        <taxon>Neoptera</taxon>
        <taxon>Paraneoptera</taxon>
        <taxon>Hemiptera</taxon>
        <taxon>Sternorrhyncha</taxon>
        <taxon>Aphidomorpha</taxon>
        <taxon>Aphidoidea</taxon>
        <taxon>Aphididae</taxon>
        <taxon>Aphidini</taxon>
        <taxon>Aphis</taxon>
        <taxon>Aphis</taxon>
    </lineage>
</organism>
<proteinExistence type="predicted"/>
<dbReference type="InterPro" id="IPR012337">
    <property type="entry name" value="RNaseH-like_sf"/>
</dbReference>
<feature type="non-terminal residue" evidence="1">
    <location>
        <position position="651"/>
    </location>
</feature>
<dbReference type="EMBL" id="VUJU01006289">
    <property type="protein sequence ID" value="KAF0748948.1"/>
    <property type="molecule type" value="Genomic_DNA"/>
</dbReference>
<comment type="caution">
    <text evidence="1">The sequence shown here is derived from an EMBL/GenBank/DDBJ whole genome shotgun (WGS) entry which is preliminary data.</text>
</comment>
<dbReference type="AlphaFoldDB" id="A0A6G0Y404"/>
<dbReference type="SUPFAM" id="SSF53098">
    <property type="entry name" value="Ribonuclease H-like"/>
    <property type="match status" value="2"/>
</dbReference>